<dbReference type="Proteomes" id="UP000663828">
    <property type="component" value="Unassembled WGS sequence"/>
</dbReference>
<dbReference type="PROSITE" id="PS00118">
    <property type="entry name" value="PA2_HIS"/>
    <property type="match status" value="1"/>
</dbReference>
<evidence type="ECO:0000259" key="9">
    <source>
        <dbReference type="SMART" id="SM00085"/>
    </source>
</evidence>
<organism evidence="11 12">
    <name type="scientific">Adineta ricciae</name>
    <name type="common">Rotifer</name>
    <dbReference type="NCBI Taxonomy" id="249248"/>
    <lineage>
        <taxon>Eukaryota</taxon>
        <taxon>Metazoa</taxon>
        <taxon>Spiralia</taxon>
        <taxon>Gnathifera</taxon>
        <taxon>Rotifera</taxon>
        <taxon>Eurotatoria</taxon>
        <taxon>Bdelloidea</taxon>
        <taxon>Adinetida</taxon>
        <taxon>Adinetidae</taxon>
        <taxon>Adineta</taxon>
    </lineage>
</organism>
<dbReference type="GO" id="GO:0005576">
    <property type="term" value="C:extracellular region"/>
    <property type="evidence" value="ECO:0007669"/>
    <property type="project" value="UniProtKB-SubCell"/>
</dbReference>
<evidence type="ECO:0000256" key="4">
    <source>
        <dbReference type="PIRSR" id="PIRSR601211-1"/>
    </source>
</evidence>
<gene>
    <name evidence="10" type="ORF">EDS130_LOCUS6471</name>
    <name evidence="11" type="ORF">XAT740_LOCUS32400</name>
</gene>
<evidence type="ECO:0000313" key="12">
    <source>
        <dbReference type="Proteomes" id="UP000663828"/>
    </source>
</evidence>
<dbReference type="PRINTS" id="PR00389">
    <property type="entry name" value="PHPHLIPASEA2"/>
</dbReference>
<dbReference type="InterPro" id="IPR033113">
    <property type="entry name" value="PLA2_histidine"/>
</dbReference>
<dbReference type="GO" id="GO:0005543">
    <property type="term" value="F:phospholipid binding"/>
    <property type="evidence" value="ECO:0007669"/>
    <property type="project" value="TreeGrafter"/>
</dbReference>
<dbReference type="Gene3D" id="1.20.90.10">
    <property type="entry name" value="Phospholipase A2 domain"/>
    <property type="match status" value="1"/>
</dbReference>
<dbReference type="InterPro" id="IPR033112">
    <property type="entry name" value="PLA2_Asp_AS"/>
</dbReference>
<reference evidence="11" key="1">
    <citation type="submission" date="2021-02" db="EMBL/GenBank/DDBJ databases">
        <authorList>
            <person name="Nowell W R."/>
        </authorList>
    </citation>
    <scope>NUCLEOTIDE SEQUENCE</scope>
</reference>
<evidence type="ECO:0000256" key="1">
    <source>
        <dbReference type="ARBA" id="ARBA00004613"/>
    </source>
</evidence>
<feature type="disulfide bond" evidence="6">
    <location>
        <begin position="115"/>
        <end position="127"/>
    </location>
</feature>
<evidence type="ECO:0000313" key="10">
    <source>
        <dbReference type="EMBL" id="CAF0833731.1"/>
    </source>
</evidence>
<dbReference type="GO" id="GO:0005509">
    <property type="term" value="F:calcium ion binding"/>
    <property type="evidence" value="ECO:0007669"/>
    <property type="project" value="InterPro"/>
</dbReference>
<dbReference type="SUPFAM" id="SSF48619">
    <property type="entry name" value="Phospholipase A2, PLA2"/>
    <property type="match status" value="1"/>
</dbReference>
<keyword evidence="8" id="KW-0443">Lipid metabolism</keyword>
<dbReference type="Proteomes" id="UP000663852">
    <property type="component" value="Unassembled WGS sequence"/>
</dbReference>
<dbReference type="PANTHER" id="PTHR11716">
    <property type="entry name" value="PHOSPHOLIPASE A2 FAMILY MEMBER"/>
    <property type="match status" value="1"/>
</dbReference>
<dbReference type="PANTHER" id="PTHR11716:SF51">
    <property type="entry name" value="PHOSPHOLIPASE A2"/>
    <property type="match status" value="1"/>
</dbReference>
<evidence type="ECO:0000313" key="11">
    <source>
        <dbReference type="EMBL" id="CAF1368366.1"/>
    </source>
</evidence>
<keyword evidence="3 6" id="KW-1015">Disulfide bond</keyword>
<feature type="binding site" evidence="5">
    <location>
        <position position="79"/>
    </location>
    <ligand>
        <name>Ca(2+)</name>
        <dbReference type="ChEBI" id="CHEBI:29108"/>
    </ligand>
</feature>
<dbReference type="EMBL" id="CAJNOR010003019">
    <property type="protein sequence ID" value="CAF1368366.1"/>
    <property type="molecule type" value="Genomic_DNA"/>
</dbReference>
<evidence type="ECO:0000256" key="8">
    <source>
        <dbReference type="RuleBase" id="RU361236"/>
    </source>
</evidence>
<comment type="cofactor">
    <cofactor evidence="5">
        <name>Ca(2+)</name>
        <dbReference type="ChEBI" id="CHEBI:29108"/>
    </cofactor>
    <text evidence="5">Binds 1 Ca(2+) ion per subunit.</text>
</comment>
<dbReference type="EMBL" id="CAJNOJ010000019">
    <property type="protein sequence ID" value="CAF0833731.1"/>
    <property type="molecule type" value="Genomic_DNA"/>
</dbReference>
<evidence type="ECO:0000256" key="5">
    <source>
        <dbReference type="PIRSR" id="PIRSR601211-2"/>
    </source>
</evidence>
<dbReference type="GO" id="GO:0050482">
    <property type="term" value="P:arachidonate secretion"/>
    <property type="evidence" value="ECO:0007669"/>
    <property type="project" value="InterPro"/>
</dbReference>
<feature type="domain" description="Phospholipase A2-like central" evidence="9">
    <location>
        <begin position="33"/>
        <end position="151"/>
    </location>
</feature>
<feature type="binding site" evidence="5">
    <location>
        <position position="60"/>
    </location>
    <ligand>
        <name>Ca(2+)</name>
        <dbReference type="ChEBI" id="CHEBI:29108"/>
    </ligand>
</feature>
<keyword evidence="8" id="KW-0732">Signal</keyword>
<accession>A0A815IGD0</accession>
<name>A0A815IGD0_ADIRI</name>
<sequence length="152" mass="16466">MSSSLLILPVLLLVCLLQINATPAPGPTSQGRNLIQFGNMINKILGTNALNYNGYGCWCGFGGKGEPVDGTDACCKAHDECYDEVIASGSGFSSCSPYLSFYGWDVDPKTLLPYCKDTPGSCAHRVCECDRIVTECYKRNSDTFNKSLKCPK</sequence>
<dbReference type="PROSITE" id="PS00119">
    <property type="entry name" value="PA2_ASP"/>
    <property type="match status" value="1"/>
</dbReference>
<dbReference type="InterPro" id="IPR016090">
    <property type="entry name" value="PLA2-like_dom"/>
</dbReference>
<feature type="chain" id="PRO_5035957099" description="Phospholipase A2" evidence="8">
    <location>
        <begin position="22"/>
        <end position="152"/>
    </location>
</feature>
<keyword evidence="12" id="KW-1185">Reference proteome</keyword>
<feature type="signal peptide" evidence="8">
    <location>
        <begin position="1"/>
        <end position="21"/>
    </location>
</feature>
<dbReference type="SMART" id="SM00085">
    <property type="entry name" value="PA2c"/>
    <property type="match status" value="1"/>
</dbReference>
<feature type="active site" evidence="4">
    <location>
        <position position="130"/>
    </location>
</feature>
<evidence type="ECO:0000256" key="2">
    <source>
        <dbReference type="ARBA" id="ARBA00022525"/>
    </source>
</evidence>
<comment type="similarity">
    <text evidence="7">Belongs to the phospholipase A2 family.</text>
</comment>
<protein>
    <recommendedName>
        <fullName evidence="8">Phospholipase A2</fullName>
        <ecNumber evidence="8">3.1.1.4</ecNumber>
    </recommendedName>
</protein>
<evidence type="ECO:0000256" key="6">
    <source>
        <dbReference type="PIRSR" id="PIRSR601211-3"/>
    </source>
</evidence>
<dbReference type="AlphaFoldDB" id="A0A815IGD0"/>
<feature type="binding site" evidence="5">
    <location>
        <position position="62"/>
    </location>
    <ligand>
        <name>Ca(2+)</name>
        <dbReference type="ChEBI" id="CHEBI:29108"/>
    </ligand>
</feature>
<evidence type="ECO:0000256" key="7">
    <source>
        <dbReference type="RuleBase" id="RU003654"/>
    </source>
</evidence>
<dbReference type="EC" id="3.1.1.4" evidence="8"/>
<dbReference type="GO" id="GO:0047498">
    <property type="term" value="F:calcium-dependent phospholipase A2 activity"/>
    <property type="evidence" value="ECO:0007669"/>
    <property type="project" value="TreeGrafter"/>
</dbReference>
<keyword evidence="2 8" id="KW-0964">Secreted</keyword>
<feature type="disulfide bond" evidence="6">
    <location>
        <begin position="95"/>
        <end position="122"/>
    </location>
</feature>
<dbReference type="InterPro" id="IPR036444">
    <property type="entry name" value="PLipase_A2_dom_sf"/>
</dbReference>
<dbReference type="Pfam" id="PF00068">
    <property type="entry name" value="Phospholip_A2_1"/>
    <property type="match status" value="1"/>
</dbReference>
<dbReference type="GO" id="GO:0016042">
    <property type="term" value="P:lipid catabolic process"/>
    <property type="evidence" value="ECO:0007669"/>
    <property type="project" value="InterPro"/>
</dbReference>
<dbReference type="InterPro" id="IPR001211">
    <property type="entry name" value="PLA2"/>
</dbReference>
<keyword evidence="5 8" id="KW-0106">Calcium</keyword>
<dbReference type="CDD" id="cd00125">
    <property type="entry name" value="PLA2c"/>
    <property type="match status" value="1"/>
</dbReference>
<feature type="disulfide bond" evidence="6">
    <location>
        <begin position="59"/>
        <end position="75"/>
    </location>
</feature>
<proteinExistence type="inferred from homology"/>
<feature type="active site" evidence="4">
    <location>
        <position position="78"/>
    </location>
</feature>
<comment type="catalytic activity">
    <reaction evidence="8">
        <text>a 1,2-diacyl-sn-glycero-3-phosphocholine + H2O = a 1-acyl-sn-glycero-3-phosphocholine + a fatty acid + H(+)</text>
        <dbReference type="Rhea" id="RHEA:15801"/>
        <dbReference type="ChEBI" id="CHEBI:15377"/>
        <dbReference type="ChEBI" id="CHEBI:15378"/>
        <dbReference type="ChEBI" id="CHEBI:28868"/>
        <dbReference type="ChEBI" id="CHEBI:57643"/>
        <dbReference type="ChEBI" id="CHEBI:58168"/>
        <dbReference type="EC" id="3.1.1.4"/>
    </reaction>
</comment>
<keyword evidence="5" id="KW-0479">Metal-binding</keyword>
<keyword evidence="8" id="KW-0378">Hydrolase</keyword>
<comment type="caution">
    <text evidence="11">The sequence shown here is derived from an EMBL/GenBank/DDBJ whole genome shotgun (WGS) entry which is preliminary data.</text>
</comment>
<comment type="subcellular location">
    <subcellularLocation>
        <location evidence="1 8">Secreted</location>
    </subcellularLocation>
</comment>
<feature type="disulfide bond" evidence="6">
    <location>
        <begin position="81"/>
        <end position="129"/>
    </location>
</feature>
<evidence type="ECO:0000256" key="3">
    <source>
        <dbReference type="ARBA" id="ARBA00023157"/>
    </source>
</evidence>
<feature type="disulfide bond" evidence="6">
    <location>
        <begin position="74"/>
        <end position="136"/>
    </location>
</feature>
<dbReference type="GO" id="GO:0006644">
    <property type="term" value="P:phospholipid metabolic process"/>
    <property type="evidence" value="ECO:0007669"/>
    <property type="project" value="InterPro"/>
</dbReference>
<dbReference type="OrthoDB" id="5841574at2759"/>